<keyword evidence="2" id="KW-1185">Reference proteome</keyword>
<dbReference type="AlphaFoldDB" id="A0A183P054"/>
<reference evidence="1 2" key="1">
    <citation type="submission" date="2018-11" db="EMBL/GenBank/DDBJ databases">
        <authorList>
            <consortium name="Pathogen Informatics"/>
        </authorList>
    </citation>
    <scope>NUCLEOTIDE SEQUENCE [LARGE SCALE GENOMIC DNA]</scope>
    <source>
        <strain>Denwood</strain>
        <strain evidence="2">Zambia</strain>
    </source>
</reference>
<accession>A0A183P054</accession>
<protein>
    <submittedName>
        <fullName evidence="1">Uncharacterized protein</fullName>
    </submittedName>
</protein>
<evidence type="ECO:0000313" key="2">
    <source>
        <dbReference type="Proteomes" id="UP000269396"/>
    </source>
</evidence>
<name>A0A183P054_9TREM</name>
<proteinExistence type="predicted"/>
<sequence>MILTFCLTFNLVYCFLYFLIKSKDMIKMFLLNLFNFSFFLTK</sequence>
<evidence type="ECO:0000313" key="1">
    <source>
        <dbReference type="EMBL" id="VDP41193.1"/>
    </source>
</evidence>
<dbReference type="Proteomes" id="UP000269396">
    <property type="component" value="Unassembled WGS sequence"/>
</dbReference>
<gene>
    <name evidence="1" type="ORF">SMTD_LOCUS7740</name>
</gene>
<dbReference type="EMBL" id="UZAL01028436">
    <property type="protein sequence ID" value="VDP41193.1"/>
    <property type="molecule type" value="Genomic_DNA"/>
</dbReference>
<organism evidence="1 2">
    <name type="scientific">Schistosoma mattheei</name>
    <dbReference type="NCBI Taxonomy" id="31246"/>
    <lineage>
        <taxon>Eukaryota</taxon>
        <taxon>Metazoa</taxon>
        <taxon>Spiralia</taxon>
        <taxon>Lophotrochozoa</taxon>
        <taxon>Platyhelminthes</taxon>
        <taxon>Trematoda</taxon>
        <taxon>Digenea</taxon>
        <taxon>Strigeidida</taxon>
        <taxon>Schistosomatoidea</taxon>
        <taxon>Schistosomatidae</taxon>
        <taxon>Schistosoma</taxon>
    </lineage>
</organism>